<organism evidence="2 3">
    <name type="scientific">Gigaspora rosea</name>
    <dbReference type="NCBI Taxonomy" id="44941"/>
    <lineage>
        <taxon>Eukaryota</taxon>
        <taxon>Fungi</taxon>
        <taxon>Fungi incertae sedis</taxon>
        <taxon>Mucoromycota</taxon>
        <taxon>Glomeromycotina</taxon>
        <taxon>Glomeromycetes</taxon>
        <taxon>Diversisporales</taxon>
        <taxon>Gigasporaceae</taxon>
        <taxon>Gigaspora</taxon>
    </lineage>
</organism>
<dbReference type="Gene3D" id="3.30.830.10">
    <property type="entry name" value="Metalloenzyme, LuxS/M16 peptidase-like"/>
    <property type="match status" value="1"/>
</dbReference>
<comment type="caution">
    <text evidence="2">The sequence shown here is derived from an EMBL/GenBank/DDBJ whole genome shotgun (WGS) entry which is preliminary data.</text>
</comment>
<proteinExistence type="predicted"/>
<keyword evidence="3" id="KW-1185">Reference proteome</keyword>
<dbReference type="Pfam" id="PF05193">
    <property type="entry name" value="Peptidase_M16_C"/>
    <property type="match status" value="1"/>
</dbReference>
<dbReference type="AlphaFoldDB" id="A0A397UKF4"/>
<dbReference type="SUPFAM" id="SSF63411">
    <property type="entry name" value="LuxS/MPP-like metallohydrolase"/>
    <property type="match status" value="1"/>
</dbReference>
<sequence length="241" mass="26761">MDSKQYSDLNQGGIIVCDTLCCALWYENCRIHVSGDIMKLPNPKSAWAECFKIIPDIKPLSPIPSPQSVLTESGHSPGPTTFDSPDLLPLLVLCELLNIMEGIFWRVIRGQGLAYSVWLKVNVETGIIQFATYKSPDAYKVYDQARKIVNDLASKKVEFDKSELEAAKSGVIYGLVNKEAAESFVLQVLNNLDSGFNKKLISKVQAVKFEDLHAMLIKYITKLHMPETSNVIVISAPGKVK</sequence>
<reference evidence="2 3" key="1">
    <citation type="submission" date="2018-06" db="EMBL/GenBank/DDBJ databases">
        <title>Comparative genomics reveals the genomic features of Rhizophagus irregularis, R. cerebriforme, R. diaphanum and Gigaspora rosea, and their symbiotic lifestyle signature.</title>
        <authorList>
            <person name="Morin E."/>
            <person name="San Clemente H."/>
            <person name="Chen E.C.H."/>
            <person name="De La Providencia I."/>
            <person name="Hainaut M."/>
            <person name="Kuo A."/>
            <person name="Kohler A."/>
            <person name="Murat C."/>
            <person name="Tang N."/>
            <person name="Roy S."/>
            <person name="Loubradou J."/>
            <person name="Henrissat B."/>
            <person name="Grigoriev I.V."/>
            <person name="Corradi N."/>
            <person name="Roux C."/>
            <person name="Martin F.M."/>
        </authorList>
    </citation>
    <scope>NUCLEOTIDE SEQUENCE [LARGE SCALE GENOMIC DNA]</scope>
    <source>
        <strain evidence="2 3">DAOM 194757</strain>
    </source>
</reference>
<dbReference type="PANTHER" id="PTHR43016">
    <property type="entry name" value="PRESEQUENCE PROTEASE"/>
    <property type="match status" value="1"/>
</dbReference>
<dbReference type="InterPro" id="IPR011249">
    <property type="entry name" value="Metalloenz_LuxS/M16"/>
</dbReference>
<feature type="domain" description="Peptidase M16 C-terminal" evidence="1">
    <location>
        <begin position="77"/>
        <end position="169"/>
    </location>
</feature>
<gene>
    <name evidence="2" type="ORF">C2G38_2043893</name>
</gene>
<accession>A0A397UKF4</accession>
<dbReference type="Proteomes" id="UP000266673">
    <property type="component" value="Unassembled WGS sequence"/>
</dbReference>
<name>A0A397UKF4_9GLOM</name>
<protein>
    <submittedName>
        <fullName evidence="2">Metalloenzyme, LuxS/M16 peptidase-like protein</fullName>
    </submittedName>
</protein>
<evidence type="ECO:0000313" key="3">
    <source>
        <dbReference type="Proteomes" id="UP000266673"/>
    </source>
</evidence>
<dbReference type="GO" id="GO:0046872">
    <property type="term" value="F:metal ion binding"/>
    <property type="evidence" value="ECO:0007669"/>
    <property type="project" value="InterPro"/>
</dbReference>
<evidence type="ECO:0000313" key="2">
    <source>
        <dbReference type="EMBL" id="RIB09961.1"/>
    </source>
</evidence>
<dbReference type="EMBL" id="QKWP01001307">
    <property type="protein sequence ID" value="RIB09961.1"/>
    <property type="molecule type" value="Genomic_DNA"/>
</dbReference>
<dbReference type="PANTHER" id="PTHR43016:SF16">
    <property type="entry name" value="METALLOPROTEASE, PUTATIVE (AFU_ORTHOLOGUE AFUA_4G07610)-RELATED"/>
    <property type="match status" value="1"/>
</dbReference>
<dbReference type="STRING" id="44941.A0A397UKF4"/>
<dbReference type="InterPro" id="IPR007863">
    <property type="entry name" value="Peptidase_M16_C"/>
</dbReference>
<dbReference type="OrthoDB" id="4953at2759"/>
<evidence type="ECO:0000259" key="1">
    <source>
        <dbReference type="Pfam" id="PF05193"/>
    </source>
</evidence>